<dbReference type="PROSITE" id="PS50862">
    <property type="entry name" value="AA_TRNA_LIGASE_II"/>
    <property type="match status" value="1"/>
</dbReference>
<evidence type="ECO:0000256" key="4">
    <source>
        <dbReference type="ARBA" id="ARBA00022840"/>
    </source>
</evidence>
<dbReference type="PANTHER" id="PTHR22594">
    <property type="entry name" value="ASPARTYL/LYSYL-TRNA SYNTHETASE"/>
    <property type="match status" value="1"/>
</dbReference>
<dbReference type="PANTHER" id="PTHR22594:SF34">
    <property type="entry name" value="ASPARAGINE--TRNA LIGASE, MITOCHONDRIAL-RELATED"/>
    <property type="match status" value="1"/>
</dbReference>
<dbReference type="InterPro" id="IPR012340">
    <property type="entry name" value="NA-bd_OB-fold"/>
</dbReference>
<dbReference type="GO" id="GO:0006421">
    <property type="term" value="P:asparaginyl-tRNA aminoacylation"/>
    <property type="evidence" value="ECO:0007669"/>
    <property type="project" value="UniProtKB-UniRule"/>
</dbReference>
<proteinExistence type="inferred from homology"/>
<dbReference type="CDD" id="cd04318">
    <property type="entry name" value="EcAsnRS_like_N"/>
    <property type="match status" value="1"/>
</dbReference>
<reference evidence="9 10" key="1">
    <citation type="submission" date="2016-10" db="EMBL/GenBank/DDBJ databases">
        <authorList>
            <person name="de Groot N.N."/>
        </authorList>
    </citation>
    <scope>NUCLEOTIDE SEQUENCE [LARGE SCALE GENOMIC DNA]</scope>
    <source>
        <strain evidence="9 10">DSM 17794</strain>
    </source>
</reference>
<dbReference type="Pfam" id="PF00152">
    <property type="entry name" value="tRNA-synt_2"/>
    <property type="match status" value="1"/>
</dbReference>
<keyword evidence="3 7" id="KW-0547">Nucleotide-binding</keyword>
<dbReference type="GO" id="GO:0003676">
    <property type="term" value="F:nucleic acid binding"/>
    <property type="evidence" value="ECO:0007669"/>
    <property type="project" value="InterPro"/>
</dbReference>
<dbReference type="OrthoDB" id="9762036at2"/>
<dbReference type="STRING" id="287099.SAMN05660413_01479"/>
<feature type="domain" description="Aminoacyl-transfer RNA synthetases class-II family profile" evidence="8">
    <location>
        <begin position="134"/>
        <end position="470"/>
    </location>
</feature>
<evidence type="ECO:0000256" key="1">
    <source>
        <dbReference type="ARBA" id="ARBA00008226"/>
    </source>
</evidence>
<evidence type="ECO:0000313" key="9">
    <source>
        <dbReference type="EMBL" id="SFN53094.1"/>
    </source>
</evidence>
<evidence type="ECO:0000256" key="5">
    <source>
        <dbReference type="ARBA" id="ARBA00022917"/>
    </source>
</evidence>
<dbReference type="InterPro" id="IPR045864">
    <property type="entry name" value="aa-tRNA-synth_II/BPL/LPL"/>
</dbReference>
<evidence type="ECO:0000313" key="10">
    <source>
        <dbReference type="Proteomes" id="UP000199153"/>
    </source>
</evidence>
<comment type="subcellular location">
    <subcellularLocation>
        <location evidence="7">Cytoplasm</location>
    </subcellularLocation>
</comment>
<keyword evidence="5 7" id="KW-0648">Protein biosynthesis</keyword>
<dbReference type="GO" id="GO:0005524">
    <property type="term" value="F:ATP binding"/>
    <property type="evidence" value="ECO:0007669"/>
    <property type="project" value="UniProtKB-UniRule"/>
</dbReference>
<dbReference type="InterPro" id="IPR004364">
    <property type="entry name" value="Aa-tRNA-synt_II"/>
</dbReference>
<dbReference type="SUPFAM" id="SSF50249">
    <property type="entry name" value="Nucleic acid-binding proteins"/>
    <property type="match status" value="1"/>
</dbReference>
<dbReference type="FunFam" id="3.30.930.10:FF:000016">
    <property type="entry name" value="Asparagine--tRNA ligase"/>
    <property type="match status" value="1"/>
</dbReference>
<dbReference type="InterPro" id="IPR004365">
    <property type="entry name" value="NA-bd_OB_tRNA"/>
</dbReference>
<dbReference type="RefSeq" id="WP_093407791.1">
    <property type="nucleotide sequence ID" value="NZ_FOVL01000007.1"/>
</dbReference>
<keyword evidence="6 7" id="KW-0030">Aminoacyl-tRNA synthetase</keyword>
<dbReference type="InterPro" id="IPR006195">
    <property type="entry name" value="aa-tRNA-synth_II"/>
</dbReference>
<keyword evidence="4 7" id="KW-0067">ATP-binding</keyword>
<dbReference type="InterPro" id="IPR002312">
    <property type="entry name" value="Asp/Asn-tRNA-synth_IIb"/>
</dbReference>
<comment type="similarity">
    <text evidence="1 7">Belongs to the class-II aminoacyl-tRNA synthetase family.</text>
</comment>
<dbReference type="AlphaFoldDB" id="A0A1I4ZS49"/>
<evidence type="ECO:0000256" key="3">
    <source>
        <dbReference type="ARBA" id="ARBA00022741"/>
    </source>
</evidence>
<gene>
    <name evidence="7" type="primary">asnS</name>
    <name evidence="9" type="ORF">SAMN05660413_01479</name>
</gene>
<evidence type="ECO:0000256" key="6">
    <source>
        <dbReference type="ARBA" id="ARBA00023146"/>
    </source>
</evidence>
<evidence type="ECO:0000256" key="7">
    <source>
        <dbReference type="HAMAP-Rule" id="MF_00534"/>
    </source>
</evidence>
<comment type="catalytic activity">
    <reaction evidence="7">
        <text>tRNA(Asn) + L-asparagine + ATP = L-asparaginyl-tRNA(Asn) + AMP + diphosphate + H(+)</text>
        <dbReference type="Rhea" id="RHEA:11180"/>
        <dbReference type="Rhea" id="RHEA-COMP:9659"/>
        <dbReference type="Rhea" id="RHEA-COMP:9674"/>
        <dbReference type="ChEBI" id="CHEBI:15378"/>
        <dbReference type="ChEBI" id="CHEBI:30616"/>
        <dbReference type="ChEBI" id="CHEBI:33019"/>
        <dbReference type="ChEBI" id="CHEBI:58048"/>
        <dbReference type="ChEBI" id="CHEBI:78442"/>
        <dbReference type="ChEBI" id="CHEBI:78515"/>
        <dbReference type="ChEBI" id="CHEBI:456215"/>
        <dbReference type="EC" id="6.1.1.22"/>
    </reaction>
</comment>
<organism evidence="9 10">
    <name type="scientific">Salegentibacter flavus</name>
    <dbReference type="NCBI Taxonomy" id="287099"/>
    <lineage>
        <taxon>Bacteria</taxon>
        <taxon>Pseudomonadati</taxon>
        <taxon>Bacteroidota</taxon>
        <taxon>Flavobacteriia</taxon>
        <taxon>Flavobacteriales</taxon>
        <taxon>Flavobacteriaceae</taxon>
        <taxon>Salegentibacter</taxon>
    </lineage>
</organism>
<dbReference type="SUPFAM" id="SSF55681">
    <property type="entry name" value="Class II aaRS and biotin synthetases"/>
    <property type="match status" value="1"/>
</dbReference>
<keyword evidence="10" id="KW-1185">Reference proteome</keyword>
<dbReference type="GO" id="GO:0005737">
    <property type="term" value="C:cytoplasm"/>
    <property type="evidence" value="ECO:0007669"/>
    <property type="project" value="UniProtKB-SubCell"/>
</dbReference>
<dbReference type="CDD" id="cd00776">
    <property type="entry name" value="AsxRS_core"/>
    <property type="match status" value="1"/>
</dbReference>
<dbReference type="Gene3D" id="2.40.50.140">
    <property type="entry name" value="Nucleic acid-binding proteins"/>
    <property type="match status" value="1"/>
</dbReference>
<accession>A0A1I4ZS49</accession>
<dbReference type="EMBL" id="FOVL01000007">
    <property type="protein sequence ID" value="SFN53094.1"/>
    <property type="molecule type" value="Genomic_DNA"/>
</dbReference>
<sequence>MIQAKIAEILDSNQFLQEFEVKGWVRSFRSNRFIAMNDGSTINNLQCVVDFENFNEELLKRVTVGAAIRVLGTLIESEGSQQRVEIEVKELEILGDANPEDVKLTILSPKRHSLEKLREQAHLRVRTNTFGAVMRVRSKLSFAVHSYFQQNNFHYVNTPIITGSDAEGAGEMFKVTAFDIENPPKKEDGSIDYKKDFFGKETNLTVSGQLEAETYALGLGQVYTFGPTFRAENSNTSRHLAEFWMIEPEVAFCDLDGNMDLAEDFIKYVLKYVLENCKDDLAFLEQRLLNEDKSKPQNERSDMNLMEKLHFVLDNNFKRVSYTEAIEILKNSKPNKKKKFNYVIEDWGADLQSEHERFLVEKHFKCPVILFDYPANIKAFYMRLNEDGKTVRAMDILFPGIGEIVGGSQREERLDVLQSKMKELDIDEKELWWYLETRKFGTCVHSGFGLGFERLVQFVTGMGNIRDVIPFPRTPQNAEF</sequence>
<dbReference type="Proteomes" id="UP000199153">
    <property type="component" value="Unassembled WGS sequence"/>
</dbReference>
<dbReference type="HAMAP" id="MF_00534">
    <property type="entry name" value="Asn_tRNA_synth"/>
    <property type="match status" value="1"/>
</dbReference>
<evidence type="ECO:0000259" key="8">
    <source>
        <dbReference type="PROSITE" id="PS50862"/>
    </source>
</evidence>
<dbReference type="GO" id="GO:0004816">
    <property type="term" value="F:asparagine-tRNA ligase activity"/>
    <property type="evidence" value="ECO:0007669"/>
    <property type="project" value="UniProtKB-UniRule"/>
</dbReference>
<dbReference type="NCBIfam" id="NF003037">
    <property type="entry name" value="PRK03932.1"/>
    <property type="match status" value="1"/>
</dbReference>
<evidence type="ECO:0000256" key="2">
    <source>
        <dbReference type="ARBA" id="ARBA00022598"/>
    </source>
</evidence>
<keyword evidence="2 7" id="KW-0436">Ligase</keyword>
<protein>
    <recommendedName>
        <fullName evidence="7">Asparagine--tRNA ligase</fullName>
        <ecNumber evidence="7">6.1.1.22</ecNumber>
    </recommendedName>
    <alternativeName>
        <fullName evidence="7">Asparaginyl-tRNA synthetase</fullName>
        <shortName evidence="7">AsnRS</shortName>
    </alternativeName>
</protein>
<dbReference type="NCBIfam" id="TIGR00457">
    <property type="entry name" value="asnS"/>
    <property type="match status" value="1"/>
</dbReference>
<name>A0A1I4ZS49_9FLAO</name>
<dbReference type="PRINTS" id="PR01042">
    <property type="entry name" value="TRNASYNTHASP"/>
</dbReference>
<keyword evidence="7" id="KW-0963">Cytoplasm</keyword>
<dbReference type="Pfam" id="PF01336">
    <property type="entry name" value="tRNA_anti-codon"/>
    <property type="match status" value="1"/>
</dbReference>
<comment type="subunit">
    <text evidence="7">Homodimer.</text>
</comment>
<dbReference type="InterPro" id="IPR004522">
    <property type="entry name" value="Asn-tRNA-ligase"/>
</dbReference>
<dbReference type="EC" id="6.1.1.22" evidence="7"/>
<dbReference type="Gene3D" id="3.30.930.10">
    <property type="entry name" value="Bira Bifunctional Protein, Domain 2"/>
    <property type="match status" value="1"/>
</dbReference>